<evidence type="ECO:0000256" key="5">
    <source>
        <dbReference type="ARBA" id="ARBA00023098"/>
    </source>
</evidence>
<dbReference type="GO" id="GO:0016020">
    <property type="term" value="C:membrane"/>
    <property type="evidence" value="ECO:0007669"/>
    <property type="project" value="GOC"/>
</dbReference>
<keyword evidence="4 8" id="KW-0441">Lipid A biosynthesis</keyword>
<dbReference type="Pfam" id="PF07977">
    <property type="entry name" value="FabA"/>
    <property type="match status" value="1"/>
</dbReference>
<sequence length="150" mass="16848">METVFDINEIMNILPHRYPFLLVDRIVEHVPGERIVGIKNVTINEPFFQGHFPGHPIMPGVLIVEAMAQVGGIFAYVALGDEVRDKVCYFAAIDNVKFRKPVMPGDQLRIEVSINGCKRGIWSFSGKAYVDGRVTTEADLKATFADRNRL</sequence>
<organism evidence="9">
    <name type="scientific">Geobacter metallireducens</name>
    <dbReference type="NCBI Taxonomy" id="28232"/>
    <lineage>
        <taxon>Bacteria</taxon>
        <taxon>Pseudomonadati</taxon>
        <taxon>Thermodesulfobacteriota</taxon>
        <taxon>Desulfuromonadia</taxon>
        <taxon>Geobacterales</taxon>
        <taxon>Geobacteraceae</taxon>
        <taxon>Geobacter</taxon>
    </lineage>
</organism>
<dbReference type="HAMAP" id="MF_00406">
    <property type="entry name" value="FabZ"/>
    <property type="match status" value="1"/>
</dbReference>
<evidence type="ECO:0000256" key="7">
    <source>
        <dbReference type="ARBA" id="ARBA00025049"/>
    </source>
</evidence>
<comment type="caution">
    <text evidence="9">The sequence shown here is derived from an EMBL/GenBank/DDBJ whole genome shotgun (WGS) entry which is preliminary data.</text>
</comment>
<feature type="active site" evidence="8">
    <location>
        <position position="51"/>
    </location>
</feature>
<gene>
    <name evidence="8 9" type="primary">fabZ</name>
    <name evidence="9" type="ORF">ENQ87_05940</name>
</gene>
<keyword evidence="2 8" id="KW-0963">Cytoplasm</keyword>
<dbReference type="CDD" id="cd01288">
    <property type="entry name" value="FabZ"/>
    <property type="match status" value="1"/>
</dbReference>
<dbReference type="EMBL" id="DSOV01000022">
    <property type="protein sequence ID" value="HEN41904.1"/>
    <property type="molecule type" value="Genomic_DNA"/>
</dbReference>
<dbReference type="EC" id="4.2.1.59" evidence="8"/>
<evidence type="ECO:0000256" key="4">
    <source>
        <dbReference type="ARBA" id="ARBA00022556"/>
    </source>
</evidence>
<dbReference type="InterPro" id="IPR029069">
    <property type="entry name" value="HotDog_dom_sf"/>
</dbReference>
<dbReference type="InterPro" id="IPR013114">
    <property type="entry name" value="FabA_FabZ"/>
</dbReference>
<proteinExistence type="inferred from homology"/>
<dbReference type="GO" id="GO:0005737">
    <property type="term" value="C:cytoplasm"/>
    <property type="evidence" value="ECO:0007669"/>
    <property type="project" value="UniProtKB-SubCell"/>
</dbReference>
<dbReference type="SUPFAM" id="SSF54637">
    <property type="entry name" value="Thioesterase/thiol ester dehydrase-isomerase"/>
    <property type="match status" value="1"/>
</dbReference>
<dbReference type="PANTHER" id="PTHR30272:SF1">
    <property type="entry name" value="3-HYDROXYACYL-[ACYL-CARRIER-PROTEIN] DEHYDRATASE"/>
    <property type="match status" value="1"/>
</dbReference>
<evidence type="ECO:0000256" key="1">
    <source>
        <dbReference type="ARBA" id="ARBA00004496"/>
    </source>
</evidence>
<keyword evidence="5 8" id="KW-0443">Lipid metabolism</keyword>
<dbReference type="InterPro" id="IPR010084">
    <property type="entry name" value="FabZ"/>
</dbReference>
<evidence type="ECO:0000313" key="9">
    <source>
        <dbReference type="EMBL" id="HEN41904.1"/>
    </source>
</evidence>
<dbReference type="NCBIfam" id="NF000582">
    <property type="entry name" value="PRK00006.1"/>
    <property type="match status" value="1"/>
</dbReference>
<reference evidence="9" key="1">
    <citation type="journal article" date="2020" name="mSystems">
        <title>Genome- and Community-Level Interaction Insights into Carbon Utilization and Element Cycling Functions of Hydrothermarchaeota in Hydrothermal Sediment.</title>
        <authorList>
            <person name="Zhou Z."/>
            <person name="Liu Y."/>
            <person name="Xu W."/>
            <person name="Pan J."/>
            <person name="Luo Z.H."/>
            <person name="Li M."/>
        </authorList>
    </citation>
    <scope>NUCLEOTIDE SEQUENCE [LARGE SCALE GENOMIC DNA]</scope>
    <source>
        <strain evidence="9">SpSt-349</strain>
    </source>
</reference>
<evidence type="ECO:0000256" key="8">
    <source>
        <dbReference type="HAMAP-Rule" id="MF_00406"/>
    </source>
</evidence>
<evidence type="ECO:0000256" key="2">
    <source>
        <dbReference type="ARBA" id="ARBA00022490"/>
    </source>
</evidence>
<dbReference type="FunFam" id="3.10.129.10:FF:000001">
    <property type="entry name" value="3-hydroxyacyl-[acyl-carrier-protein] dehydratase FabZ"/>
    <property type="match status" value="1"/>
</dbReference>
<comment type="catalytic activity">
    <reaction evidence="8">
        <text>a (3R)-hydroxyacyl-[ACP] = a (2E)-enoyl-[ACP] + H2O</text>
        <dbReference type="Rhea" id="RHEA:13097"/>
        <dbReference type="Rhea" id="RHEA-COMP:9925"/>
        <dbReference type="Rhea" id="RHEA-COMP:9945"/>
        <dbReference type="ChEBI" id="CHEBI:15377"/>
        <dbReference type="ChEBI" id="CHEBI:78784"/>
        <dbReference type="ChEBI" id="CHEBI:78827"/>
        <dbReference type="EC" id="4.2.1.59"/>
    </reaction>
</comment>
<protein>
    <recommendedName>
        <fullName evidence="8">3-hydroxyacyl-[acyl-carrier-protein] dehydratase FabZ</fullName>
        <ecNumber evidence="8">4.2.1.59</ecNumber>
    </recommendedName>
    <alternativeName>
        <fullName evidence="8">(3R)-hydroxymyristoyl-[acyl-carrier-protein] dehydratase</fullName>
        <shortName evidence="8">(3R)-hydroxymyristoyl-ACP dehydrase</shortName>
    </alternativeName>
    <alternativeName>
        <fullName evidence="8">Beta-hydroxyacyl-ACP dehydratase</fullName>
    </alternativeName>
</protein>
<keyword evidence="6 8" id="KW-0456">Lyase</keyword>
<dbReference type="Gene3D" id="3.10.129.10">
    <property type="entry name" value="Hotdog Thioesterase"/>
    <property type="match status" value="1"/>
</dbReference>
<dbReference type="GO" id="GO:0009245">
    <property type="term" value="P:lipid A biosynthetic process"/>
    <property type="evidence" value="ECO:0007669"/>
    <property type="project" value="UniProtKB-UniRule"/>
</dbReference>
<keyword evidence="3 8" id="KW-0444">Lipid biosynthesis</keyword>
<evidence type="ECO:0000256" key="6">
    <source>
        <dbReference type="ARBA" id="ARBA00023239"/>
    </source>
</evidence>
<comment type="similarity">
    <text evidence="8">Belongs to the thioester dehydratase family. FabZ subfamily.</text>
</comment>
<comment type="subcellular location">
    <subcellularLocation>
        <location evidence="1 8">Cytoplasm</location>
    </subcellularLocation>
</comment>
<name>A0A831XDW5_GEOME</name>
<dbReference type="AlphaFoldDB" id="A0A831XDW5"/>
<dbReference type="GO" id="GO:0019171">
    <property type="term" value="F:(3R)-hydroxyacyl-[acyl-carrier-protein] dehydratase activity"/>
    <property type="evidence" value="ECO:0007669"/>
    <property type="project" value="UniProtKB-EC"/>
</dbReference>
<comment type="function">
    <text evidence="7 8">Involved in unsaturated fatty acids biosynthesis. Catalyzes the dehydration of short chain beta-hydroxyacyl-ACPs and long chain saturated and unsaturated beta-hydroxyacyl-ACPs.</text>
</comment>
<evidence type="ECO:0000256" key="3">
    <source>
        <dbReference type="ARBA" id="ARBA00022516"/>
    </source>
</evidence>
<dbReference type="NCBIfam" id="TIGR01750">
    <property type="entry name" value="fabZ"/>
    <property type="match status" value="1"/>
</dbReference>
<dbReference type="GO" id="GO:0006633">
    <property type="term" value="P:fatty acid biosynthetic process"/>
    <property type="evidence" value="ECO:0007669"/>
    <property type="project" value="UniProtKB-UniRule"/>
</dbReference>
<dbReference type="PANTHER" id="PTHR30272">
    <property type="entry name" value="3-HYDROXYACYL-[ACYL-CARRIER-PROTEIN] DEHYDRATASE"/>
    <property type="match status" value="1"/>
</dbReference>
<accession>A0A831XDW5</accession>